<dbReference type="GO" id="GO:0006310">
    <property type="term" value="P:DNA recombination"/>
    <property type="evidence" value="ECO:0007669"/>
    <property type="project" value="UniProtKB-UniRule"/>
</dbReference>
<dbReference type="SUPFAM" id="SSF57863">
    <property type="entry name" value="ArfGap/RecO-like zinc finger"/>
    <property type="match status" value="1"/>
</dbReference>
<name>A0A8J8CHK8_9CYAN</name>
<dbReference type="SUPFAM" id="SSF50249">
    <property type="entry name" value="Nucleic acid-binding proteins"/>
    <property type="match status" value="1"/>
</dbReference>
<dbReference type="Pfam" id="PF02565">
    <property type="entry name" value="RecO_C"/>
    <property type="match status" value="1"/>
</dbReference>
<dbReference type="HAMAP" id="MF_00201">
    <property type="entry name" value="RecO"/>
    <property type="match status" value="1"/>
</dbReference>
<evidence type="ECO:0000256" key="7">
    <source>
        <dbReference type="HAMAP-Rule" id="MF_00201"/>
    </source>
</evidence>
<evidence type="ECO:0000313" key="9">
    <source>
        <dbReference type="EMBL" id="NDJ16833.1"/>
    </source>
</evidence>
<evidence type="ECO:0000256" key="1">
    <source>
        <dbReference type="ARBA" id="ARBA00007452"/>
    </source>
</evidence>
<keyword evidence="3 7" id="KW-0227">DNA damage</keyword>
<evidence type="ECO:0000256" key="6">
    <source>
        <dbReference type="ARBA" id="ARBA00033409"/>
    </source>
</evidence>
<dbReference type="InterPro" id="IPR003717">
    <property type="entry name" value="RecO"/>
</dbReference>
<comment type="caution">
    <text evidence="9">The sequence shown here is derived from an EMBL/GenBank/DDBJ whole genome shotgun (WGS) entry which is preliminary data.</text>
</comment>
<evidence type="ECO:0000259" key="8">
    <source>
        <dbReference type="Pfam" id="PF11967"/>
    </source>
</evidence>
<dbReference type="AlphaFoldDB" id="A0A8J8CHK8"/>
<dbReference type="PANTHER" id="PTHR33991:SF1">
    <property type="entry name" value="DNA REPAIR PROTEIN RECO"/>
    <property type="match status" value="1"/>
</dbReference>
<dbReference type="InterPro" id="IPR012340">
    <property type="entry name" value="NA-bd_OB-fold"/>
</dbReference>
<keyword evidence="4 7" id="KW-0233">DNA recombination</keyword>
<keyword evidence="10" id="KW-1185">Reference proteome</keyword>
<keyword evidence="5 7" id="KW-0234">DNA repair</keyword>
<dbReference type="Gene3D" id="1.20.1440.120">
    <property type="entry name" value="Recombination protein O, C-terminal domain"/>
    <property type="match status" value="1"/>
</dbReference>
<feature type="domain" description="DNA replication/recombination mediator RecO N-terminal" evidence="8">
    <location>
        <begin position="1"/>
        <end position="80"/>
    </location>
</feature>
<proteinExistence type="inferred from homology"/>
<dbReference type="InterPro" id="IPR042242">
    <property type="entry name" value="RecO_C"/>
</dbReference>
<organism evidence="9 10">
    <name type="scientific">Myxacorys almedinensis A</name>
    <dbReference type="NCBI Taxonomy" id="2690445"/>
    <lineage>
        <taxon>Bacteria</taxon>
        <taxon>Bacillati</taxon>
        <taxon>Cyanobacteriota</taxon>
        <taxon>Cyanophyceae</taxon>
        <taxon>Leptolyngbyales</taxon>
        <taxon>Leptolyngbyaceae</taxon>
        <taxon>Myxacorys</taxon>
        <taxon>Myxacorys almedinensis</taxon>
    </lineage>
</organism>
<evidence type="ECO:0000256" key="3">
    <source>
        <dbReference type="ARBA" id="ARBA00022763"/>
    </source>
</evidence>
<dbReference type="PANTHER" id="PTHR33991">
    <property type="entry name" value="DNA REPAIR PROTEIN RECO"/>
    <property type="match status" value="1"/>
</dbReference>
<evidence type="ECO:0000256" key="4">
    <source>
        <dbReference type="ARBA" id="ARBA00023172"/>
    </source>
</evidence>
<dbReference type="Proteomes" id="UP000646053">
    <property type="component" value="Unassembled WGS sequence"/>
</dbReference>
<dbReference type="EMBL" id="WVIE01000005">
    <property type="protein sequence ID" value="NDJ16833.1"/>
    <property type="molecule type" value="Genomic_DNA"/>
</dbReference>
<dbReference type="InterPro" id="IPR037278">
    <property type="entry name" value="ARFGAP/RecO"/>
</dbReference>
<dbReference type="InterPro" id="IPR022572">
    <property type="entry name" value="DNA_rep/recomb_RecO_N"/>
</dbReference>
<dbReference type="RefSeq" id="WP_162422343.1">
    <property type="nucleotide sequence ID" value="NZ_WVIE01000005.1"/>
</dbReference>
<sequence length="298" mass="32424">MSRTYKAIGINLKATLLGEADRVLTILTKEHGLIRAVAMGARKQNSKMGGRSGLFVVNNLLIAQGKTLDKITQAETLESYPGLGRTLKKLTAGQYLAELVLNQALSEQPQEDLFYLLNEHLGRIERSHDTHVLAHLTHAIFQLLAIAGVAPQVHQCCLTQALLKPDVSDPHWQAGFSAIAGGAVTLEALEHMQAQDLLLSARVRSTGGEYRATLAPTAAIAAAPPHRSPSPNMTINAVELAVFQQLAHAELSQPSISSPVWLALERLLRQYAQYYFDRPIRSAALIDTCFAPELSESP</sequence>
<evidence type="ECO:0000313" key="10">
    <source>
        <dbReference type="Proteomes" id="UP000646053"/>
    </source>
</evidence>
<protein>
    <recommendedName>
        <fullName evidence="2 7">DNA repair protein RecO</fullName>
    </recommendedName>
    <alternativeName>
        <fullName evidence="6 7">Recombination protein O</fullName>
    </alternativeName>
</protein>
<dbReference type="GO" id="GO:0006302">
    <property type="term" value="P:double-strand break repair"/>
    <property type="evidence" value="ECO:0007669"/>
    <property type="project" value="TreeGrafter"/>
</dbReference>
<dbReference type="Gene3D" id="2.40.50.140">
    <property type="entry name" value="Nucleic acid-binding proteins"/>
    <property type="match status" value="1"/>
</dbReference>
<dbReference type="GO" id="GO:0043590">
    <property type="term" value="C:bacterial nucleoid"/>
    <property type="evidence" value="ECO:0007669"/>
    <property type="project" value="TreeGrafter"/>
</dbReference>
<dbReference type="NCBIfam" id="TIGR00613">
    <property type="entry name" value="reco"/>
    <property type="match status" value="1"/>
</dbReference>
<reference evidence="9" key="1">
    <citation type="submission" date="2019-12" db="EMBL/GenBank/DDBJ databases">
        <title>High-Quality draft genome sequences of three cyanobacteria isolated from the limestone walls of the Old Cathedral of Coimbra.</title>
        <authorList>
            <person name="Tiago I."/>
            <person name="Soares F."/>
            <person name="Portugal A."/>
        </authorList>
    </citation>
    <scope>NUCLEOTIDE SEQUENCE</scope>
    <source>
        <strain evidence="9">A</strain>
    </source>
</reference>
<comment type="similarity">
    <text evidence="1 7">Belongs to the RecO family.</text>
</comment>
<evidence type="ECO:0000256" key="5">
    <source>
        <dbReference type="ARBA" id="ARBA00023204"/>
    </source>
</evidence>
<evidence type="ECO:0000256" key="2">
    <source>
        <dbReference type="ARBA" id="ARBA00021310"/>
    </source>
</evidence>
<gene>
    <name evidence="7 9" type="primary">recO</name>
    <name evidence="9" type="ORF">GS601_05935</name>
</gene>
<comment type="function">
    <text evidence="7">Involved in DNA repair and RecF pathway recombination.</text>
</comment>
<dbReference type="Pfam" id="PF11967">
    <property type="entry name" value="RecO_N"/>
    <property type="match status" value="1"/>
</dbReference>
<accession>A0A8J8CHK8</accession>